<feature type="region of interest" description="Disordered" evidence="2">
    <location>
        <begin position="450"/>
        <end position="470"/>
    </location>
</feature>
<evidence type="ECO:0000313" key="9">
    <source>
        <dbReference type="Proteomes" id="UP000029738"/>
    </source>
</evidence>
<comment type="caution">
    <text evidence="6">The sequence shown here is derived from an EMBL/GenBank/DDBJ whole genome shotgun (WGS) entry which is preliminary data.</text>
</comment>
<dbReference type="Proteomes" id="UP000029738">
    <property type="component" value="Unassembled WGS sequence"/>
</dbReference>
<keyword evidence="9" id="KW-1185">Reference proteome</keyword>
<dbReference type="EMBL" id="JHEG02000019">
    <property type="protein sequence ID" value="KIE13296.1"/>
    <property type="molecule type" value="Genomic_DNA"/>
</dbReference>
<feature type="region of interest" description="Disordered" evidence="2">
    <location>
        <begin position="256"/>
        <end position="313"/>
    </location>
</feature>
<feature type="compositionally biased region" description="Polar residues" evidence="2">
    <location>
        <begin position="451"/>
        <end position="470"/>
    </location>
</feature>
<dbReference type="OrthoDB" id="442687at2"/>
<dbReference type="AlphaFoldDB" id="A0A0C1NB57"/>
<evidence type="ECO:0000313" key="5">
    <source>
        <dbReference type="EMBL" id="KAF3887724.1"/>
    </source>
</evidence>
<dbReference type="Pfam" id="PF07282">
    <property type="entry name" value="Cas12f1-like_TNB"/>
    <property type="match status" value="1"/>
</dbReference>
<name>A0A0C1NB57_9CYAN</name>
<dbReference type="RefSeq" id="WP_038072491.1">
    <property type="nucleotide sequence ID" value="NZ_JHEG04000001.1"/>
</dbReference>
<evidence type="ECO:0000256" key="1">
    <source>
        <dbReference type="ARBA" id="ARBA00023125"/>
    </source>
</evidence>
<dbReference type="EMBL" id="JHEG04000001">
    <property type="protein sequence ID" value="KAF3887715.1"/>
    <property type="molecule type" value="Genomic_DNA"/>
</dbReference>
<protein>
    <submittedName>
        <fullName evidence="4">Transposase</fullName>
    </submittedName>
</protein>
<proteinExistence type="predicted"/>
<reference evidence="4" key="2">
    <citation type="submission" date="2019-11" db="EMBL/GenBank/DDBJ databases">
        <title>Improved Assembly of Tolypothrix boutellei genome.</title>
        <authorList>
            <person name="Sarangi A.N."/>
            <person name="Mukherjee M."/>
            <person name="Ghosh S."/>
            <person name="Singh D."/>
            <person name="Das A."/>
            <person name="Kant S."/>
            <person name="Prusty A."/>
            <person name="Tripathy S."/>
        </authorList>
    </citation>
    <scope>NUCLEOTIDE SEQUENCE</scope>
    <source>
        <strain evidence="4">VB521301</strain>
    </source>
</reference>
<dbReference type="GO" id="GO:0003677">
    <property type="term" value="F:DNA binding"/>
    <property type="evidence" value="ECO:0007669"/>
    <property type="project" value="UniProtKB-KW"/>
</dbReference>
<sequence length="497" mass="56242">MAVRTSSFVTEIPLITTSKDLSVLAARLEAGRQLYNAVLSEGLARLELVRNSEIYQQAKLIPKSNKKERSTAFQKAREAYRFSDYDLQAFANKTAIASIWIKSHLDANTIQKIATRAFKAVERMMYGLAKKVRFKQKGQFASLEGKTNKQGIRWTGNAVEWSTLKLKAIITNDPVILHGLSSKIKYVRLVRRILNQKNYWFAQLVCEGLPYQKPKNIISDGTIGIDLGVSTVAIVGDKKTIWTSFADELESKQKKIRKLQRKMDRQRRANNPNNFNSNGTVKKGSKRWHKSNRYKKKNNKKRETERKQAAHRQSLHGRLVNQTLAIGKHIKIEKVSVKAWQKNYGKSIGFKSPSSFQSELVRKAENAGGTVLMFSTRYTALSQTCLCGNKQKKSLSQRVHHCSVCGLTMQRDILSAYLSRHVDPKTETLSIQSARDSWLGMEKSLLDGWQDGSNQRARTATSSKSPISNNGSERVFSNLIACEESEPLRVNETRVVS</sequence>
<evidence type="ECO:0000313" key="7">
    <source>
        <dbReference type="EMBL" id="KIE13289.1"/>
    </source>
</evidence>
<dbReference type="STRING" id="1479485.DA73_0207975"/>
<evidence type="ECO:0000313" key="8">
    <source>
        <dbReference type="EMBL" id="KIE13296.1"/>
    </source>
</evidence>
<dbReference type="InterPro" id="IPR010095">
    <property type="entry name" value="Cas12f1-like_TNB"/>
</dbReference>
<dbReference type="NCBIfam" id="NF040570">
    <property type="entry name" value="guided_TnpB"/>
    <property type="match status" value="1"/>
</dbReference>
<accession>A0A0C1NB57</accession>
<organism evidence="6">
    <name type="scientific">Tolypothrix bouteillei VB521301</name>
    <dbReference type="NCBI Taxonomy" id="1479485"/>
    <lineage>
        <taxon>Bacteria</taxon>
        <taxon>Bacillati</taxon>
        <taxon>Cyanobacteriota</taxon>
        <taxon>Cyanophyceae</taxon>
        <taxon>Nostocales</taxon>
        <taxon>Tolypothrichaceae</taxon>
        <taxon>Tolypothrix</taxon>
    </lineage>
</organism>
<reference evidence="6" key="1">
    <citation type="journal article" date="2015" name="Genome Announc.">
        <title>Draft Genome Sequence of Tolypothrix boutellei Strain VB521301.</title>
        <authorList>
            <person name="Chandrababunaidu M.M."/>
            <person name="Singh D."/>
            <person name="Sen D."/>
            <person name="Bhan S."/>
            <person name="Das S."/>
            <person name="Gupta A."/>
            <person name="Adhikary S.P."/>
            <person name="Tripathy S."/>
        </authorList>
    </citation>
    <scope>NUCLEOTIDE SEQUENCE</scope>
    <source>
        <strain evidence="6">VB521301</strain>
    </source>
</reference>
<dbReference type="EMBL" id="JHEG04000001">
    <property type="protein sequence ID" value="KAF3887724.1"/>
    <property type="molecule type" value="Genomic_DNA"/>
</dbReference>
<evidence type="ECO:0000313" key="4">
    <source>
        <dbReference type="EMBL" id="KAF3887715.1"/>
    </source>
</evidence>
<evidence type="ECO:0000256" key="2">
    <source>
        <dbReference type="SAM" id="MobiDB-lite"/>
    </source>
</evidence>
<evidence type="ECO:0000313" key="6">
    <source>
        <dbReference type="EMBL" id="KIE09921.1"/>
    </source>
</evidence>
<feature type="compositionally biased region" description="Basic residues" evidence="2">
    <location>
        <begin position="283"/>
        <end position="300"/>
    </location>
</feature>
<feature type="domain" description="Cas12f1-like TNB" evidence="3">
    <location>
        <begin position="355"/>
        <end position="417"/>
    </location>
</feature>
<evidence type="ECO:0000259" key="3">
    <source>
        <dbReference type="Pfam" id="PF07282"/>
    </source>
</evidence>
<dbReference type="EMBL" id="JHEG02000019">
    <property type="protein sequence ID" value="KIE13289.1"/>
    <property type="molecule type" value="Genomic_DNA"/>
</dbReference>
<dbReference type="EMBL" id="JHEG02000053">
    <property type="protein sequence ID" value="KIE09921.1"/>
    <property type="molecule type" value="Genomic_DNA"/>
</dbReference>
<gene>
    <name evidence="7" type="ORF">DA73_0207975</name>
    <name evidence="8" type="ORF">DA73_0208025</name>
    <name evidence="6" type="ORF">DA73_0224690</name>
    <name evidence="4" type="ORF">DA73_0400021120</name>
    <name evidence="5" type="ORF">DA73_0400021165</name>
</gene>
<keyword evidence="1" id="KW-0238">DNA-binding</keyword>